<dbReference type="OrthoDB" id="7054537at2"/>
<protein>
    <submittedName>
        <fullName evidence="1">Amidase</fullName>
    </submittedName>
</protein>
<sequence length="300" mass="34266">MKNVTVAVGILFFVLVFFMESIILPEGKVEAVEVDRSLATWLWDTKQIETQPYEVLQFLEEKQVTDVYLQINRSIANPSYHTFIENASMKGINVHALDGAPNWATSKGEIYQDRLFTWLKDYQMNATLAQQFKGVHLDIEPYHHSGWTNNYQRTVAFYQDRLSNGKERADNLRLSFGVDTPFWFDEQSYNNRYGIGNLSEWVIQKADVTTLMAYRDRADGGNGIIALVGREMTFAEQIGKRVSIAVETGQISEVPYLSFYEEGSAIMDQELLKVSATYGTSPAMNGYAIHYIDSWMTLKP</sequence>
<gene>
    <name evidence="1" type="ORF">FBF83_17310</name>
</gene>
<reference evidence="1 2" key="1">
    <citation type="submission" date="2019-04" db="EMBL/GenBank/DDBJ databases">
        <title>Genome sequence of Bacillus hwajinpoensis strain Y2.</title>
        <authorList>
            <person name="Fair J.L."/>
            <person name="Maclea K.S."/>
        </authorList>
    </citation>
    <scope>NUCLEOTIDE SEQUENCE [LARGE SCALE GENOMIC DNA]</scope>
    <source>
        <strain evidence="1 2">Y2</strain>
    </source>
</reference>
<name>A0A4U1MDT1_9BACL</name>
<evidence type="ECO:0000313" key="2">
    <source>
        <dbReference type="Proteomes" id="UP000310541"/>
    </source>
</evidence>
<evidence type="ECO:0000313" key="1">
    <source>
        <dbReference type="EMBL" id="TKD68296.1"/>
    </source>
</evidence>
<organism evidence="1 2">
    <name type="scientific">Guptibacillus hwajinpoensis</name>
    <dbReference type="NCBI Taxonomy" id="208199"/>
    <lineage>
        <taxon>Bacteria</taxon>
        <taxon>Bacillati</taxon>
        <taxon>Bacillota</taxon>
        <taxon>Bacilli</taxon>
        <taxon>Bacillales</taxon>
        <taxon>Guptibacillaceae</taxon>
        <taxon>Guptibacillus</taxon>
    </lineage>
</organism>
<dbReference type="AlphaFoldDB" id="A0A4U1MDT1"/>
<dbReference type="Proteomes" id="UP000310541">
    <property type="component" value="Unassembled WGS sequence"/>
</dbReference>
<proteinExistence type="predicted"/>
<dbReference type="EMBL" id="SWFM01000006">
    <property type="protein sequence ID" value="TKD68296.1"/>
    <property type="molecule type" value="Genomic_DNA"/>
</dbReference>
<accession>A0A4U1MDT1</accession>
<comment type="caution">
    <text evidence="1">The sequence shown here is derived from an EMBL/GenBank/DDBJ whole genome shotgun (WGS) entry which is preliminary data.</text>
</comment>
<dbReference type="RefSeq" id="WP_136948404.1">
    <property type="nucleotide sequence ID" value="NZ_SWFM01000006.1"/>
</dbReference>